<evidence type="ECO:0000256" key="7">
    <source>
        <dbReference type="ARBA" id="ARBA00023136"/>
    </source>
</evidence>
<keyword evidence="11" id="KW-0812">Transmembrane</keyword>
<dbReference type="PANTHER" id="PTHR31428:SF7">
    <property type="entry name" value="RGM DOMAIN FAMILY ISOFORM X1"/>
    <property type="match status" value="1"/>
</dbReference>
<accession>A0A8B9K3Y0</accession>
<organism evidence="15 16">
    <name type="scientific">Astyanax mexicanus</name>
    <name type="common">Blind cave fish</name>
    <name type="synonym">Astyanax fasciatus mexicanus</name>
    <dbReference type="NCBI Taxonomy" id="7994"/>
    <lineage>
        <taxon>Eukaryota</taxon>
        <taxon>Metazoa</taxon>
        <taxon>Chordata</taxon>
        <taxon>Craniata</taxon>
        <taxon>Vertebrata</taxon>
        <taxon>Euteleostomi</taxon>
        <taxon>Actinopterygii</taxon>
        <taxon>Neopterygii</taxon>
        <taxon>Teleostei</taxon>
        <taxon>Ostariophysi</taxon>
        <taxon>Characiformes</taxon>
        <taxon>Characoidei</taxon>
        <taxon>Acestrorhamphidae</taxon>
        <taxon>Acestrorhamphinae</taxon>
        <taxon>Astyanax</taxon>
    </lineage>
</organism>
<evidence type="ECO:0000256" key="3">
    <source>
        <dbReference type="ARBA" id="ARBA00022475"/>
    </source>
</evidence>
<dbReference type="OrthoDB" id="10013795at2759"/>
<dbReference type="Pfam" id="PF06535">
    <property type="entry name" value="RGM_N"/>
    <property type="match status" value="1"/>
</dbReference>
<dbReference type="GO" id="GO:0010604">
    <property type="term" value="P:positive regulation of macromolecule metabolic process"/>
    <property type="evidence" value="ECO:0007669"/>
    <property type="project" value="UniProtKB-ARBA"/>
</dbReference>
<evidence type="ECO:0000259" key="12">
    <source>
        <dbReference type="Pfam" id="PF06534"/>
    </source>
</evidence>
<keyword evidence="8" id="KW-1015">Disulfide bond</keyword>
<protein>
    <submittedName>
        <fullName evidence="14">RGM domain family member B-like</fullName>
    </submittedName>
    <submittedName>
        <fullName evidence="15">Repulsive guidance molecule BMP co-receptor b</fullName>
    </submittedName>
</protein>
<dbReference type="GO" id="GO:0098552">
    <property type="term" value="C:side of membrane"/>
    <property type="evidence" value="ECO:0007669"/>
    <property type="project" value="UniProtKB-KW"/>
</dbReference>
<evidence type="ECO:0000313" key="14">
    <source>
        <dbReference type="EMBL" id="KAG9266876.1"/>
    </source>
</evidence>
<evidence type="ECO:0000256" key="5">
    <source>
        <dbReference type="ARBA" id="ARBA00022729"/>
    </source>
</evidence>
<comment type="subcellular location">
    <subcellularLocation>
        <location evidence="1">Cell membrane</location>
        <topology evidence="1">Lipid-anchor</topology>
        <topology evidence="1">GPI-anchor</topology>
    </subcellularLocation>
</comment>
<comment type="similarity">
    <text evidence="2">Belongs to the repulsive guidance molecule (RGM) family.</text>
</comment>
<evidence type="ECO:0000256" key="10">
    <source>
        <dbReference type="ARBA" id="ARBA00023288"/>
    </source>
</evidence>
<feature type="domain" description="Repulsive guidance molecule C-terminal" evidence="12">
    <location>
        <begin position="203"/>
        <end position="458"/>
    </location>
</feature>
<proteinExistence type="inferred from homology"/>
<feature type="domain" description="Repulsive guidance molecule N-terminal" evidence="13">
    <location>
        <begin position="94"/>
        <end position="164"/>
    </location>
</feature>
<evidence type="ECO:0000256" key="2">
    <source>
        <dbReference type="ARBA" id="ARBA00005321"/>
    </source>
</evidence>
<reference evidence="14 17" key="1">
    <citation type="submission" date="2021-07" db="EMBL/GenBank/DDBJ databases">
        <authorList>
            <person name="Imarazene B."/>
            <person name="Zahm M."/>
            <person name="Klopp C."/>
            <person name="Cabau C."/>
            <person name="Beille S."/>
            <person name="Jouanno E."/>
            <person name="Castinel A."/>
            <person name="Lluch J."/>
            <person name="Gil L."/>
            <person name="Kuchtly C."/>
            <person name="Lopez Roques C."/>
            <person name="Donnadieu C."/>
            <person name="Parrinello H."/>
            <person name="Journot L."/>
            <person name="Du K."/>
            <person name="Schartl M."/>
            <person name="Retaux S."/>
            <person name="Guiguen Y."/>
        </authorList>
    </citation>
    <scope>NUCLEOTIDE SEQUENCE [LARGE SCALE GENOMIC DNA]</scope>
    <source>
        <strain evidence="14">Pach_M1</strain>
        <tissue evidence="14">Testis</tissue>
    </source>
</reference>
<sequence>MLLRWPFYHILQPQRSKNIFPLQMDASNLLLNSFSVGEQQQQQEQEPERPILTEWIGMGRSGPFNLAKLQLWNWICLVMLSLCLLFRPVYCQTCRIQRCNAEYVASFSPSGGLQEEVLTDVDHCIALRAYSLCTRRTARGCRGDLVYHSAVFRIKELFAQHNCSSDGPTSSAKAPSTSRPAVVDVCDYESRALASGPAAQQKKYGHCGLFGDPHLRTFRDEFQTCRVEGAWPLIHNRYLSVQVTNVPVVEGSSATATNKITVIFKSYHDCTEQKVYQATTEDLPSAFQDGTRSGGKGGSLYIVEDGSRSTGGRQVMIQARYLGASIIVRQVGRYLTFAIRIPEELAEENGGLQLCLHGCPRSEVIKAHVLTRQHGLRPPRLLGSWYEPEEEDGGGGELKPGLSAQKDMLERATTKCRETLQVEDVYFQSCVFDILTTGDLEFSMAAYGALEDLKALPPSTLKQSSPRTPHIYNGATTASSSLFVALILVFLFC</sequence>
<dbReference type="InterPro" id="IPR010536">
    <property type="entry name" value="RGM_N"/>
</dbReference>
<dbReference type="Pfam" id="PF06534">
    <property type="entry name" value="RGM_C"/>
    <property type="match status" value="1"/>
</dbReference>
<dbReference type="InterPro" id="IPR009496">
    <property type="entry name" value="RGM_C"/>
</dbReference>
<evidence type="ECO:0000256" key="8">
    <source>
        <dbReference type="ARBA" id="ARBA00023157"/>
    </source>
</evidence>
<reference evidence="15" key="2">
    <citation type="submission" date="2025-05" db="UniProtKB">
        <authorList>
            <consortium name="Ensembl"/>
        </authorList>
    </citation>
    <scope>IDENTIFICATION</scope>
</reference>
<dbReference type="AlphaFoldDB" id="A0A8B9K3Y0"/>
<keyword evidence="9" id="KW-0325">Glycoprotein</keyword>
<dbReference type="Proteomes" id="UP000694621">
    <property type="component" value="Unplaced"/>
</dbReference>
<keyword evidence="4" id="KW-0336">GPI-anchor</keyword>
<evidence type="ECO:0000256" key="4">
    <source>
        <dbReference type="ARBA" id="ARBA00022622"/>
    </source>
</evidence>
<evidence type="ECO:0000313" key="15">
    <source>
        <dbReference type="Ensembl" id="ENSAMXP00005031565.1"/>
    </source>
</evidence>
<keyword evidence="11" id="KW-1133">Transmembrane helix</keyword>
<dbReference type="PANTHER" id="PTHR31428">
    <property type="entry name" value="RGM DOMAIN FAMILY MEMBER DRAG-1"/>
    <property type="match status" value="1"/>
</dbReference>
<dbReference type="InterPro" id="IPR040287">
    <property type="entry name" value="RGM"/>
</dbReference>
<dbReference type="Gene3D" id="3.40.1000.10">
    <property type="entry name" value="Mog1/PsbP, alpha/beta/alpha sandwich"/>
    <property type="match status" value="1"/>
</dbReference>
<keyword evidence="10" id="KW-0449">Lipoprotein</keyword>
<evidence type="ECO:0000256" key="11">
    <source>
        <dbReference type="SAM" id="Phobius"/>
    </source>
</evidence>
<evidence type="ECO:0000313" key="17">
    <source>
        <dbReference type="Proteomes" id="UP000752171"/>
    </source>
</evidence>
<dbReference type="EMBL" id="JAICCE010000016">
    <property type="protein sequence ID" value="KAG9266876.1"/>
    <property type="molecule type" value="Genomic_DNA"/>
</dbReference>
<dbReference type="Ensembl" id="ENSAMXT00005034533.1">
    <property type="protein sequence ID" value="ENSAMXP00005031565.1"/>
    <property type="gene ID" value="ENSAMXG00005015461.1"/>
</dbReference>
<feature type="transmembrane region" description="Helical" evidence="11">
    <location>
        <begin position="471"/>
        <end position="492"/>
    </location>
</feature>
<dbReference type="FunFam" id="3.40.1000.10:FF:000001">
    <property type="entry name" value="Repulsive guidance molecule BMP co-receptor a"/>
    <property type="match status" value="1"/>
</dbReference>
<evidence type="ECO:0000256" key="9">
    <source>
        <dbReference type="ARBA" id="ARBA00023180"/>
    </source>
</evidence>
<evidence type="ECO:0000259" key="13">
    <source>
        <dbReference type="Pfam" id="PF06535"/>
    </source>
</evidence>
<evidence type="ECO:0000256" key="1">
    <source>
        <dbReference type="ARBA" id="ARBA00004609"/>
    </source>
</evidence>
<dbReference type="GO" id="GO:0080090">
    <property type="term" value="P:regulation of primary metabolic process"/>
    <property type="evidence" value="ECO:0007669"/>
    <property type="project" value="UniProtKB-ARBA"/>
</dbReference>
<evidence type="ECO:0000313" key="16">
    <source>
        <dbReference type="Proteomes" id="UP000694621"/>
    </source>
</evidence>
<keyword evidence="5" id="KW-0732">Signal</keyword>
<gene>
    <name evidence="15" type="primary">rgmd</name>
    <name evidence="14" type="synonym">RGMB</name>
    <name evidence="14" type="ORF">AMEX_G19537</name>
</gene>
<keyword evidence="3" id="KW-1003">Cell membrane</keyword>
<name>A0A8B9K3Y0_ASTMX</name>
<keyword evidence="7 11" id="KW-0472">Membrane</keyword>
<dbReference type="GO" id="GO:0015026">
    <property type="term" value="F:coreceptor activity"/>
    <property type="evidence" value="ECO:0007669"/>
    <property type="project" value="TreeGrafter"/>
</dbReference>
<dbReference type="GO" id="GO:0005886">
    <property type="term" value="C:plasma membrane"/>
    <property type="evidence" value="ECO:0007669"/>
    <property type="project" value="UniProtKB-SubCell"/>
</dbReference>
<dbReference type="Proteomes" id="UP000752171">
    <property type="component" value="Unassembled WGS sequence"/>
</dbReference>
<dbReference type="GO" id="GO:0030509">
    <property type="term" value="P:BMP signaling pathway"/>
    <property type="evidence" value="ECO:0007669"/>
    <property type="project" value="TreeGrafter"/>
</dbReference>
<keyword evidence="6" id="KW-0068">Autocatalytic cleavage</keyword>
<evidence type="ECO:0000256" key="6">
    <source>
        <dbReference type="ARBA" id="ARBA00022813"/>
    </source>
</evidence>